<dbReference type="CTD" id="187222"/>
<dbReference type="PhylomeDB" id="Q21396"/>
<dbReference type="UCSC" id="K09E3.6">
    <property type="organism name" value="c. elegans"/>
</dbReference>
<dbReference type="GeneID" id="187222"/>
<dbReference type="AGR" id="WB:WBGene00019577"/>
<dbReference type="KEGG" id="cel:CELE_K09E3.6"/>
<dbReference type="STRING" id="6239.K09E3.6.1"/>
<dbReference type="HOGENOM" id="CLU_847937_0_0_1"/>
<dbReference type="InterPro" id="IPR005020">
    <property type="entry name" value="LIN-8"/>
</dbReference>
<keyword evidence="3" id="KW-1185">Reference proteome</keyword>
<dbReference type="AlphaFoldDB" id="Q21396"/>
<feature type="region of interest" description="Disordered" evidence="1">
    <location>
        <begin position="213"/>
        <end position="233"/>
    </location>
</feature>
<name>Q21396_CAEEL</name>
<dbReference type="EMBL" id="BX284606">
    <property type="protein sequence ID" value="CCD63628.2"/>
    <property type="molecule type" value="Genomic_DNA"/>
</dbReference>
<organism evidence="2 3">
    <name type="scientific">Caenorhabditis elegans</name>
    <dbReference type="NCBI Taxonomy" id="6239"/>
    <lineage>
        <taxon>Eukaryota</taxon>
        <taxon>Metazoa</taxon>
        <taxon>Ecdysozoa</taxon>
        <taxon>Nematoda</taxon>
        <taxon>Chromadorea</taxon>
        <taxon>Rhabditida</taxon>
        <taxon>Rhabditina</taxon>
        <taxon>Rhabditomorpha</taxon>
        <taxon>Rhabditoidea</taxon>
        <taxon>Rhabditidae</taxon>
        <taxon>Peloderinae</taxon>
        <taxon>Caenorhabditis</taxon>
    </lineage>
</organism>
<dbReference type="PIR" id="T29625">
    <property type="entry name" value="T29625"/>
</dbReference>
<protein>
    <submittedName>
        <fullName evidence="2">ARID domain-containing protein</fullName>
    </submittedName>
</protein>
<accession>Q21396</accession>
<dbReference type="PaxDb" id="6239-K09E3.6"/>
<sequence>MPAPRRLSTPFPGKGRTISVKEYLELPKNNYLEDATINSYIKKTTLTLLENHQNLWEYNATVVEEKWALLGIEVYEKTGMLVKTDDIWTIYDNIKKVVRKKMRISINKGKTHEEMEQFLNEYDYFKYFKYYYNSIPHYEAELRDRTKKRKANKEEPEMEVDIPNGERNQVKKQARTRKANRSARELAQQEEETEDFIEDNAANHAVDNLPTRARTSETSAVSRSRAREQAPTMERTPMIDQPEIQIIGQASLQGTAGDFLALQIRNLLQTNPERANLITSTINKTIGVLRAGNCEDSHDVFEDLLSGEKSMRENVLVIC</sequence>
<dbReference type="RefSeq" id="NP_001337273.1">
    <property type="nucleotide sequence ID" value="NM_001350361.3"/>
</dbReference>
<evidence type="ECO:0000313" key="4">
    <source>
        <dbReference type="WormBase" id="K09E3.6"/>
    </source>
</evidence>
<proteinExistence type="predicted"/>
<dbReference type="FunCoup" id="Q21396">
    <property type="interactions" value="539"/>
</dbReference>
<dbReference type="PANTHER" id="PTHR32020">
    <property type="entry name" value="LIN-8 DOMAIN CONTAINING-RELATED"/>
    <property type="match status" value="1"/>
</dbReference>
<feature type="region of interest" description="Disordered" evidence="1">
    <location>
        <begin position="166"/>
        <end position="195"/>
    </location>
</feature>
<feature type="compositionally biased region" description="Basic residues" evidence="1">
    <location>
        <begin position="170"/>
        <end position="181"/>
    </location>
</feature>
<dbReference type="Proteomes" id="UP000001940">
    <property type="component" value="Chromosome X"/>
</dbReference>
<dbReference type="WormBase" id="K09E3.6">
    <property type="protein sequence ID" value="CE51955"/>
    <property type="gene ID" value="WBGene00019577"/>
    <property type="gene designation" value="lido-6"/>
</dbReference>
<dbReference type="InParanoid" id="Q21396"/>
<reference evidence="2 3" key="1">
    <citation type="journal article" date="1998" name="Science">
        <title>Genome sequence of the nematode C. elegans: a platform for investigating biology.</title>
        <authorList>
            <consortium name="The C. elegans sequencing consortium"/>
            <person name="Sulson J.E."/>
            <person name="Waterston R."/>
        </authorList>
    </citation>
    <scope>NUCLEOTIDE SEQUENCE [LARGE SCALE GENOMIC DNA]</scope>
    <source>
        <strain evidence="2 3">Bristol N2</strain>
    </source>
</reference>
<evidence type="ECO:0000313" key="2">
    <source>
        <dbReference type="EMBL" id="CCD63628.2"/>
    </source>
</evidence>
<dbReference type="Pfam" id="PF03353">
    <property type="entry name" value="Lin-8"/>
    <property type="match status" value="1"/>
</dbReference>
<dbReference type="PANTHER" id="PTHR32020:SF3">
    <property type="entry name" value="ARID DOMAIN-CONTAINING PROTEIN-RELATED"/>
    <property type="match status" value="1"/>
</dbReference>
<evidence type="ECO:0000313" key="3">
    <source>
        <dbReference type="Proteomes" id="UP000001940"/>
    </source>
</evidence>
<dbReference type="Bgee" id="WBGene00019577">
    <property type="expression patterns" value="Expressed in pharyngeal muscle cell (C elegans) and 3 other cell types or tissues"/>
</dbReference>
<gene>
    <name evidence="2 4" type="primary">lido-6</name>
    <name evidence="2" type="ORF">CELE_K09E3.6</name>
    <name evidence="4" type="ORF">K09E3.6</name>
</gene>
<dbReference type="GO" id="GO:0005634">
    <property type="term" value="C:nucleus"/>
    <property type="evidence" value="ECO:0000318"/>
    <property type="project" value="GO_Central"/>
</dbReference>
<evidence type="ECO:0000256" key="1">
    <source>
        <dbReference type="SAM" id="MobiDB-lite"/>
    </source>
</evidence>